<proteinExistence type="predicted"/>
<organism evidence="2">
    <name type="scientific">bioreactor metagenome</name>
    <dbReference type="NCBI Taxonomy" id="1076179"/>
    <lineage>
        <taxon>unclassified sequences</taxon>
        <taxon>metagenomes</taxon>
        <taxon>ecological metagenomes</taxon>
    </lineage>
</organism>
<reference evidence="2" key="1">
    <citation type="submission" date="2019-08" db="EMBL/GenBank/DDBJ databases">
        <authorList>
            <person name="Kucharzyk K."/>
            <person name="Murdoch R.W."/>
            <person name="Higgins S."/>
            <person name="Loffler F."/>
        </authorList>
    </citation>
    <scope>NUCLEOTIDE SEQUENCE</scope>
</reference>
<sequence length="113" mass="13035">MTNSNETEDQTALNEQAKQALEQFQVDLGLKKEKNVPNGNAYGYDKNNEVRADKSSDLTQRPTKEETQQQETQQHMTEKRDQNQKSHYAPDNALAKEKAKNMDKNEKEGNHRD</sequence>
<evidence type="ECO:0000313" key="2">
    <source>
        <dbReference type="EMBL" id="MPN46046.1"/>
    </source>
</evidence>
<evidence type="ECO:0000256" key="1">
    <source>
        <dbReference type="SAM" id="MobiDB-lite"/>
    </source>
</evidence>
<gene>
    <name evidence="2" type="ORF">SDC9_193626</name>
</gene>
<protein>
    <submittedName>
        <fullName evidence="2">Uncharacterized protein</fullName>
    </submittedName>
</protein>
<feature type="compositionally biased region" description="Basic and acidic residues" evidence="1">
    <location>
        <begin position="94"/>
        <end position="113"/>
    </location>
</feature>
<comment type="caution">
    <text evidence="2">The sequence shown here is derived from an EMBL/GenBank/DDBJ whole genome shotgun (WGS) entry which is preliminary data.</text>
</comment>
<name>A0A645I593_9ZZZZ</name>
<dbReference type="AlphaFoldDB" id="A0A645I593"/>
<accession>A0A645I593</accession>
<feature type="region of interest" description="Disordered" evidence="1">
    <location>
        <begin position="28"/>
        <end position="113"/>
    </location>
</feature>
<dbReference type="EMBL" id="VSSQ01106371">
    <property type="protein sequence ID" value="MPN46046.1"/>
    <property type="molecule type" value="Genomic_DNA"/>
</dbReference>
<feature type="compositionally biased region" description="Basic and acidic residues" evidence="1">
    <location>
        <begin position="46"/>
        <end position="67"/>
    </location>
</feature>